<evidence type="ECO:0000313" key="1">
    <source>
        <dbReference type="EMBL" id="MBC8544595.1"/>
    </source>
</evidence>
<name>A0A926I2R7_9FIRM</name>
<keyword evidence="2" id="KW-1185">Reference proteome</keyword>
<proteinExistence type="predicted"/>
<dbReference type="EMBL" id="JACRSQ010000025">
    <property type="protein sequence ID" value="MBC8544595.1"/>
    <property type="molecule type" value="Genomic_DNA"/>
</dbReference>
<organism evidence="1 2">
    <name type="scientific">Bianquea renquensis</name>
    <dbReference type="NCBI Taxonomy" id="2763661"/>
    <lineage>
        <taxon>Bacteria</taxon>
        <taxon>Bacillati</taxon>
        <taxon>Bacillota</taxon>
        <taxon>Clostridia</taxon>
        <taxon>Eubacteriales</taxon>
        <taxon>Bianqueaceae</taxon>
        <taxon>Bianquea</taxon>
    </lineage>
</organism>
<dbReference type="Proteomes" id="UP000657006">
    <property type="component" value="Unassembled WGS sequence"/>
</dbReference>
<sequence length="433" mass="45649">MVKEKTQKRKVTSAVTAVVAAAVILLTGTFAWQSISQTALNETTVTYVNPGGRLHDDFNGSNKDVYVENFSSYDTGGVPIFARVRLDEYMEIGKGAGLKAGGTGTNEATPVVAGTDINDVSTWTAHVPGTSVTEGAEGDFHTYWTWTMGGETVFLPTFNKNKDSLEADINGTFAGPDGDPATKEDRYGDYETYTAGQQITAGATYDADDNDIDEGGNGVENVNYTVNSETHTAKATQTATVLTMAEWKAQGAPVGPYWVYDTDGWAYWAQPILPGEATGLLLDGIELNEVIQDDWYYGINVVGQFSDGGDWGQAEGNGFYTDAASVPSADALELLNKALAEKIAVTVSSADGVTTVASGSTLQFSAAVTLAGETIANQNVSWTVSGNTSEDTTVDTDGLLTVGSDEAAGTLIIKATSKENIRVSGDMEITVNG</sequence>
<reference evidence="1" key="1">
    <citation type="submission" date="2020-08" db="EMBL/GenBank/DDBJ databases">
        <title>Genome public.</title>
        <authorList>
            <person name="Liu C."/>
            <person name="Sun Q."/>
        </authorList>
    </citation>
    <scope>NUCLEOTIDE SEQUENCE</scope>
    <source>
        <strain evidence="1">NSJ-32</strain>
    </source>
</reference>
<dbReference type="RefSeq" id="WP_249289979.1">
    <property type="nucleotide sequence ID" value="NZ_JACRSQ010000025.1"/>
</dbReference>
<evidence type="ECO:0000313" key="2">
    <source>
        <dbReference type="Proteomes" id="UP000657006"/>
    </source>
</evidence>
<protein>
    <submittedName>
        <fullName evidence="1">Ig-like domain-containing protein</fullName>
    </submittedName>
</protein>
<dbReference type="AlphaFoldDB" id="A0A926I2R7"/>
<accession>A0A926I2R7</accession>
<comment type="caution">
    <text evidence="1">The sequence shown here is derived from an EMBL/GenBank/DDBJ whole genome shotgun (WGS) entry which is preliminary data.</text>
</comment>
<gene>
    <name evidence="1" type="ORF">H8730_13690</name>
</gene>